<dbReference type="Gene3D" id="6.10.110.10">
    <property type="match status" value="1"/>
</dbReference>
<accession>A0A8H3UBA5</accession>
<protein>
    <submittedName>
        <fullName evidence="1">Uncharacterized protein</fullName>
    </submittedName>
</protein>
<comment type="caution">
    <text evidence="1">The sequence shown here is derived from an EMBL/GenBank/DDBJ whole genome shotgun (WGS) entry which is preliminary data.</text>
</comment>
<reference evidence="1 2" key="1">
    <citation type="submission" date="2018-12" db="EMBL/GenBank/DDBJ databases">
        <title>Venturia inaequalis Genome Resource.</title>
        <authorList>
            <person name="Lichtner F.J."/>
        </authorList>
    </citation>
    <scope>NUCLEOTIDE SEQUENCE [LARGE SCALE GENOMIC DNA]</scope>
    <source>
        <strain evidence="1 2">120213</strain>
    </source>
</reference>
<proteinExistence type="predicted"/>
<dbReference type="AlphaFoldDB" id="A0A8H3UBA5"/>
<dbReference type="EMBL" id="WNWS01000520">
    <property type="protein sequence ID" value="KAE9966397.1"/>
    <property type="molecule type" value="Genomic_DNA"/>
</dbReference>
<gene>
    <name evidence="1" type="ORF">EG328_008976</name>
</gene>
<evidence type="ECO:0000313" key="1">
    <source>
        <dbReference type="EMBL" id="KAE9966397.1"/>
    </source>
</evidence>
<organism evidence="1 2">
    <name type="scientific">Venturia inaequalis</name>
    <name type="common">Apple scab fungus</name>
    <dbReference type="NCBI Taxonomy" id="5025"/>
    <lineage>
        <taxon>Eukaryota</taxon>
        <taxon>Fungi</taxon>
        <taxon>Dikarya</taxon>
        <taxon>Ascomycota</taxon>
        <taxon>Pezizomycotina</taxon>
        <taxon>Dothideomycetes</taxon>
        <taxon>Pleosporomycetidae</taxon>
        <taxon>Venturiales</taxon>
        <taxon>Venturiaceae</taxon>
        <taxon>Venturia</taxon>
    </lineage>
</organism>
<sequence>MDLLKAAFCCFDGGDESIYSEAKYFNEADSDSRPLLEKQPLNEESATPVYSTFVSGAHLSNPEDIVVHVTSTPPPADLHYEYHHFNYSVKEKKAADEIVKCLYAAGTWEVLQEQFCAEEWTETLARLIIDGLVDAINSGKVMDGAISEAYENVAPGVEDFVHGYPLLTAVTVTLIAISILEYLVPSTISALGFGELGPIHEGSYAAWWQSLYGDVPYGSCWKVQKKKNLDCSMMPQTEAYVDIYIH</sequence>
<dbReference type="Proteomes" id="UP000447873">
    <property type="component" value="Unassembled WGS sequence"/>
</dbReference>
<evidence type="ECO:0000313" key="2">
    <source>
        <dbReference type="Proteomes" id="UP000447873"/>
    </source>
</evidence>
<name>A0A8H3UBA5_VENIN</name>
<dbReference type="InterPro" id="IPR038213">
    <property type="entry name" value="IFI6/IFI27-like_sf"/>
</dbReference>